<evidence type="ECO:0000313" key="1">
    <source>
        <dbReference type="EMBL" id="GAG53429.1"/>
    </source>
</evidence>
<reference evidence="1" key="1">
    <citation type="journal article" date="2014" name="Front. Microbiol.">
        <title>High frequency of phylogenetically diverse reductive dehalogenase-homologous genes in deep subseafloor sedimentary metagenomes.</title>
        <authorList>
            <person name="Kawai M."/>
            <person name="Futagami T."/>
            <person name="Toyoda A."/>
            <person name="Takaki Y."/>
            <person name="Nishi S."/>
            <person name="Hori S."/>
            <person name="Arai W."/>
            <person name="Tsubouchi T."/>
            <person name="Morono Y."/>
            <person name="Uchiyama I."/>
            <person name="Ito T."/>
            <person name="Fujiyama A."/>
            <person name="Inagaki F."/>
            <person name="Takami H."/>
        </authorList>
    </citation>
    <scope>NUCLEOTIDE SEQUENCE</scope>
    <source>
        <strain evidence="1">Expedition CK06-06</strain>
    </source>
</reference>
<gene>
    <name evidence="1" type="ORF">S01H1_76264</name>
</gene>
<accession>X0YC70</accession>
<comment type="caution">
    <text evidence="1">The sequence shown here is derived from an EMBL/GenBank/DDBJ whole genome shotgun (WGS) entry which is preliminary data.</text>
</comment>
<feature type="non-terminal residue" evidence="1">
    <location>
        <position position="1"/>
    </location>
</feature>
<dbReference type="AlphaFoldDB" id="X0YC70"/>
<name>X0YC70_9ZZZZ</name>
<organism evidence="1">
    <name type="scientific">marine sediment metagenome</name>
    <dbReference type="NCBI Taxonomy" id="412755"/>
    <lineage>
        <taxon>unclassified sequences</taxon>
        <taxon>metagenomes</taxon>
        <taxon>ecological metagenomes</taxon>
    </lineage>
</organism>
<protein>
    <submittedName>
        <fullName evidence="1">Uncharacterized protein</fullName>
    </submittedName>
</protein>
<dbReference type="EMBL" id="BARS01051168">
    <property type="protein sequence ID" value="GAG53429.1"/>
    <property type="molecule type" value="Genomic_DNA"/>
</dbReference>
<proteinExistence type="predicted"/>
<sequence>ILELKQGKDAIFYGNLTIGTGIASVTLSIDAGSGNYGALKFDAGGSSNFCIGHRNTTNLLLSLVYGTGTGNSNGIIINSTGDVSIGKVPVTGLKLDVEGDINLGNVATAVAGELNRGYYVYKSGAISYGMKLQYAMSGYGTMIFSANQANRFVAFGKCGSVMEDDDMHISAYFDLDDDSLVFSNGAKITPI</sequence>